<proteinExistence type="inferred from homology"/>
<dbReference type="GO" id="GO:0018784">
    <property type="term" value="F:(S)-2-haloacid dehalogenase activity"/>
    <property type="evidence" value="ECO:0007669"/>
    <property type="project" value="UniProtKB-UniRule"/>
</dbReference>
<comment type="caution">
    <text evidence="4">The sequence shown here is derived from an EMBL/GenBank/DDBJ whole genome shotgun (WGS) entry which is preliminary data.</text>
</comment>
<dbReference type="Gene3D" id="3.40.50.1000">
    <property type="entry name" value="HAD superfamily/HAD-like"/>
    <property type="match status" value="1"/>
</dbReference>
<dbReference type="NCBIfam" id="TIGR01428">
    <property type="entry name" value="HAD_type_II"/>
    <property type="match status" value="1"/>
</dbReference>
<dbReference type="EMBL" id="SMAJ01000011">
    <property type="protein sequence ID" value="TCT04833.1"/>
    <property type="molecule type" value="Genomic_DNA"/>
</dbReference>
<dbReference type="Proteomes" id="UP000295525">
    <property type="component" value="Unassembled WGS sequence"/>
</dbReference>
<dbReference type="AlphaFoldDB" id="A0A4R3LW84"/>
<dbReference type="CDD" id="cd02588">
    <property type="entry name" value="HAD_L2-DEX"/>
    <property type="match status" value="1"/>
</dbReference>
<evidence type="ECO:0000313" key="5">
    <source>
        <dbReference type="Proteomes" id="UP000295525"/>
    </source>
</evidence>
<gene>
    <name evidence="4" type="ORF">EDC26_11149</name>
</gene>
<dbReference type="NCBIfam" id="TIGR01493">
    <property type="entry name" value="HAD-SF-IA-v2"/>
    <property type="match status" value="1"/>
</dbReference>
<dbReference type="OrthoDB" id="264363at2"/>
<dbReference type="InterPro" id="IPR006439">
    <property type="entry name" value="HAD-SF_hydro_IA"/>
</dbReference>
<keyword evidence="5" id="KW-1185">Reference proteome</keyword>
<dbReference type="SFLD" id="SFLDG01135">
    <property type="entry name" value="C1.5.6:_HAD__Beta-PGM__Phospha"/>
    <property type="match status" value="1"/>
</dbReference>
<comment type="function">
    <text evidence="3">Catalyzes the hydrolytic dehalogenation of small (S)-2-haloalkanoic acids to yield the corresponding (R)-2-hydroxyalkanoic acids.</text>
</comment>
<dbReference type="Pfam" id="PF00702">
    <property type="entry name" value="Hydrolase"/>
    <property type="match status" value="1"/>
</dbReference>
<dbReference type="InterPro" id="IPR051540">
    <property type="entry name" value="S-2-haloacid_dehalogenase"/>
</dbReference>
<dbReference type="InterPro" id="IPR023214">
    <property type="entry name" value="HAD_sf"/>
</dbReference>
<name>A0A4R3LW84_9BURK</name>
<dbReference type="PANTHER" id="PTHR43316:SF3">
    <property type="entry name" value="HALOACID DEHALOGENASE, TYPE II (AFU_ORTHOLOGUE AFUA_2G07750)-RELATED"/>
    <property type="match status" value="1"/>
</dbReference>
<dbReference type="InterPro" id="IPR036412">
    <property type="entry name" value="HAD-like_sf"/>
</dbReference>
<protein>
    <recommendedName>
        <fullName evidence="3">(S)-2-haloacid dehalogenase</fullName>
        <ecNumber evidence="3">3.8.1.2</ecNumber>
    </recommendedName>
    <alternativeName>
        <fullName evidence="3">2-haloalkanoic acid dehalogenase</fullName>
    </alternativeName>
    <alternativeName>
        <fullName evidence="3">Halocarboxylic acid halidohydrolase</fullName>
    </alternativeName>
    <alternativeName>
        <fullName evidence="3">L-2-haloacid dehalogenase</fullName>
    </alternativeName>
</protein>
<dbReference type="SFLD" id="SFLDF00045">
    <property type="entry name" value="2-haloacid_dehalogenase"/>
    <property type="match status" value="1"/>
</dbReference>
<dbReference type="SFLD" id="SFLDG01129">
    <property type="entry name" value="C1.5:_HAD__Beta-PGM__Phosphata"/>
    <property type="match status" value="1"/>
</dbReference>
<dbReference type="RefSeq" id="WP_132583592.1">
    <property type="nucleotide sequence ID" value="NZ_SMAJ01000011.1"/>
</dbReference>
<organism evidence="4 5">
    <name type="scientific">Paralcaligenes ureilyticus</name>
    <dbReference type="NCBI Taxonomy" id="627131"/>
    <lineage>
        <taxon>Bacteria</taxon>
        <taxon>Pseudomonadati</taxon>
        <taxon>Pseudomonadota</taxon>
        <taxon>Betaproteobacteria</taxon>
        <taxon>Burkholderiales</taxon>
        <taxon>Alcaligenaceae</taxon>
        <taxon>Paralcaligenes</taxon>
    </lineage>
</organism>
<dbReference type="SFLD" id="SFLDS00003">
    <property type="entry name" value="Haloacid_Dehalogenase"/>
    <property type="match status" value="1"/>
</dbReference>
<dbReference type="InterPro" id="IPR006328">
    <property type="entry name" value="2-HAD"/>
</dbReference>
<comment type="similarity">
    <text evidence="1 3">Belongs to the HAD-like hydrolase superfamily. S-2-haloalkanoic acid dehalogenase family.</text>
</comment>
<keyword evidence="2 3" id="KW-0378">Hydrolase</keyword>
<reference evidence="4 5" key="1">
    <citation type="submission" date="2019-03" db="EMBL/GenBank/DDBJ databases">
        <title>Genomic Encyclopedia of Type Strains, Phase IV (KMG-IV): sequencing the most valuable type-strain genomes for metagenomic binning, comparative biology and taxonomic classification.</title>
        <authorList>
            <person name="Goeker M."/>
        </authorList>
    </citation>
    <scope>NUCLEOTIDE SEQUENCE [LARGE SCALE GENOMIC DNA]</scope>
    <source>
        <strain evidence="4 5">DSM 24591</strain>
    </source>
</reference>
<dbReference type="Gene3D" id="1.10.150.240">
    <property type="entry name" value="Putative phosphatase, domain 2"/>
    <property type="match status" value="1"/>
</dbReference>
<dbReference type="EC" id="3.8.1.2" evidence="3"/>
<comment type="catalytic activity">
    <reaction evidence="3">
        <text>an (S)-2-haloacid + H2O = a (2R)-2-hydroxycarboxylate + a halide anion + H(+)</text>
        <dbReference type="Rhea" id="RHEA:11192"/>
        <dbReference type="ChEBI" id="CHEBI:15377"/>
        <dbReference type="ChEBI" id="CHEBI:15378"/>
        <dbReference type="ChEBI" id="CHEBI:16042"/>
        <dbReference type="ChEBI" id="CHEBI:58314"/>
        <dbReference type="ChEBI" id="CHEBI:137405"/>
        <dbReference type="EC" id="3.8.1.2"/>
    </reaction>
</comment>
<evidence type="ECO:0000313" key="4">
    <source>
        <dbReference type="EMBL" id="TCT04833.1"/>
    </source>
</evidence>
<evidence type="ECO:0000256" key="2">
    <source>
        <dbReference type="ARBA" id="ARBA00022801"/>
    </source>
</evidence>
<evidence type="ECO:0000256" key="3">
    <source>
        <dbReference type="RuleBase" id="RU368077"/>
    </source>
</evidence>
<dbReference type="InterPro" id="IPR023198">
    <property type="entry name" value="PGP-like_dom2"/>
</dbReference>
<sequence>MESADNFAVAFDAYGTLFDVHSVTALAETLFPGSGGEFSQIWRAKQLEYCFLRTMGGRYEDFWEVTRSALQYTAEKLQLNLASNSRDRLMAAYLSLAPFPESLAVLNSIKDLGGKLAILSNGNQTMLDHLVRNAGMEGLFTYVLSVDQIKKYKPDPQVYQMACDAFSLPARQINFVSSNGWDVSGAAWFGFSTFWVNRQSSPVERLGVVPRGMGSSLTGLLNHLRGAPL</sequence>
<dbReference type="PRINTS" id="PR00413">
    <property type="entry name" value="HADHALOGNASE"/>
</dbReference>
<dbReference type="PANTHER" id="PTHR43316">
    <property type="entry name" value="HYDROLASE, HALOACID DELAHOGENASE-RELATED"/>
    <property type="match status" value="1"/>
</dbReference>
<accession>A0A4R3LW84</accession>
<dbReference type="SUPFAM" id="SSF56784">
    <property type="entry name" value="HAD-like"/>
    <property type="match status" value="1"/>
</dbReference>
<evidence type="ECO:0000256" key="1">
    <source>
        <dbReference type="ARBA" id="ARBA00008106"/>
    </source>
</evidence>